<evidence type="ECO:0000313" key="1">
    <source>
        <dbReference type="EMBL" id="MES1921813.1"/>
    </source>
</evidence>
<name>A0ABV2AQ67_9EUKA</name>
<reference evidence="1 2" key="1">
    <citation type="journal article" date="2024" name="BMC Biol.">
        <title>Comparative genomics of Ascetosporea gives new insight into the evolutionary basis for animal parasitism in Rhizaria.</title>
        <authorList>
            <person name="Hiltunen Thoren M."/>
            <person name="Onut-Brannstrom I."/>
            <person name="Alfjorden A."/>
            <person name="Peckova H."/>
            <person name="Swords F."/>
            <person name="Hooper C."/>
            <person name="Holzer A.S."/>
            <person name="Bass D."/>
            <person name="Burki F."/>
        </authorList>
    </citation>
    <scope>NUCLEOTIDE SEQUENCE [LARGE SCALE GENOMIC DNA]</scope>
    <source>
        <strain evidence="1">20-A016</strain>
    </source>
</reference>
<dbReference type="Proteomes" id="UP001439008">
    <property type="component" value="Unassembled WGS sequence"/>
</dbReference>
<sequence length="364" mass="42634">MLMSTKVKKHDDTKIFFEIISNHLSKQITNFEQNKICSEEKLHSLFLMAIFLIKNLQILNLKICGFEKTFSRLIKTALFFVHNWTDIYIVDPATRLITEINKIFKNNDRKLENDGLLSILIKIGSLSKNVTKNENIKIDKNEKLGTLDKQSKTPKKLNKYQIVVFGNFLNTQKKIDKFIIDISPLLQTKFEEDSKNGIQFSAKMRFWPLWKKKEFEKMITKSVLKNGKAVLFSSSKQNCEKMAKKITILGHSVIVEPSFENQFFARNEKFFIENMRDKDQRLELFEQLILTAIKMANLFEKDLFVEFWQKLDSIKSQNAMFGIAIVLGQIREPIFYGRMSTVSYLSDEKIWTEAVKIGLMFELF</sequence>
<protein>
    <submittedName>
        <fullName evidence="1">Uncharacterized protein</fullName>
    </submittedName>
</protein>
<comment type="caution">
    <text evidence="1">The sequence shown here is derived from an EMBL/GenBank/DDBJ whole genome shotgun (WGS) entry which is preliminary data.</text>
</comment>
<keyword evidence="2" id="KW-1185">Reference proteome</keyword>
<organism evidence="1 2">
    <name type="scientific">Bonamia ostreae</name>
    <dbReference type="NCBI Taxonomy" id="126728"/>
    <lineage>
        <taxon>Eukaryota</taxon>
        <taxon>Sar</taxon>
        <taxon>Rhizaria</taxon>
        <taxon>Endomyxa</taxon>
        <taxon>Ascetosporea</taxon>
        <taxon>Haplosporida</taxon>
        <taxon>Bonamia</taxon>
    </lineage>
</organism>
<gene>
    <name evidence="1" type="ORF">MHBO_003348</name>
</gene>
<evidence type="ECO:0000313" key="2">
    <source>
        <dbReference type="Proteomes" id="UP001439008"/>
    </source>
</evidence>
<proteinExistence type="predicted"/>
<dbReference type="EMBL" id="JBDODL010001805">
    <property type="protein sequence ID" value="MES1921813.1"/>
    <property type="molecule type" value="Genomic_DNA"/>
</dbReference>
<accession>A0ABV2AQ67</accession>